<dbReference type="Proteomes" id="UP001165587">
    <property type="component" value="Unassembled WGS sequence"/>
</dbReference>
<dbReference type="AlphaFoldDB" id="A0AA41XHF5"/>
<keyword evidence="5" id="KW-1185">Reference proteome</keyword>
<name>A0AA41XHF5_9MICO</name>
<dbReference type="InterPro" id="IPR011965">
    <property type="entry name" value="PaaX_trns_reg"/>
</dbReference>
<organism evidence="4 5">
    <name type="scientific">Herbiconiux oxytropis</name>
    <dbReference type="NCBI Taxonomy" id="2970915"/>
    <lineage>
        <taxon>Bacteria</taxon>
        <taxon>Bacillati</taxon>
        <taxon>Actinomycetota</taxon>
        <taxon>Actinomycetes</taxon>
        <taxon>Micrococcales</taxon>
        <taxon>Microbacteriaceae</taxon>
        <taxon>Herbiconiux</taxon>
    </lineage>
</organism>
<feature type="domain" description="Transcriptional repressor PaaX-like central Cas2-like" evidence="3">
    <location>
        <begin position="94"/>
        <end position="165"/>
    </location>
</feature>
<dbReference type="InterPro" id="IPR013225">
    <property type="entry name" value="PaaX_C"/>
</dbReference>
<dbReference type="PANTHER" id="PTHR30319:SF1">
    <property type="entry name" value="TRANSCRIPTIONAL REPRESSOR PAAX"/>
    <property type="match status" value="1"/>
</dbReference>
<dbReference type="EMBL" id="JANLCK010000002">
    <property type="protein sequence ID" value="MCS5725006.1"/>
    <property type="molecule type" value="Genomic_DNA"/>
</dbReference>
<evidence type="ECO:0000313" key="5">
    <source>
        <dbReference type="Proteomes" id="UP001165587"/>
    </source>
</evidence>
<dbReference type="Pfam" id="PF08223">
    <property type="entry name" value="PaaX_C"/>
    <property type="match status" value="1"/>
</dbReference>
<dbReference type="PIRSF" id="PIRSF020623">
    <property type="entry name" value="PaaX"/>
    <property type="match status" value="1"/>
</dbReference>
<protein>
    <submittedName>
        <fullName evidence="4">Regulator</fullName>
    </submittedName>
</protein>
<comment type="caution">
    <text evidence="4">The sequence shown here is derived from an EMBL/GenBank/DDBJ whole genome shotgun (WGS) entry which is preliminary data.</text>
</comment>
<dbReference type="InterPro" id="IPR012906">
    <property type="entry name" value="PaaX-like_N"/>
</dbReference>
<evidence type="ECO:0000259" key="3">
    <source>
        <dbReference type="Pfam" id="PF20803"/>
    </source>
</evidence>
<proteinExistence type="predicted"/>
<accession>A0AA41XHF5</accession>
<feature type="domain" description="Transcriptional repressor PaaX-like N-terminal" evidence="1">
    <location>
        <begin position="8"/>
        <end position="73"/>
    </location>
</feature>
<dbReference type="Gene3D" id="3.30.70.2650">
    <property type="match status" value="1"/>
</dbReference>
<evidence type="ECO:0000259" key="2">
    <source>
        <dbReference type="Pfam" id="PF08223"/>
    </source>
</evidence>
<evidence type="ECO:0000259" key="1">
    <source>
        <dbReference type="Pfam" id="PF07848"/>
    </source>
</evidence>
<feature type="domain" description="Transcriptional repressor PaaX-like C-terminal" evidence="2">
    <location>
        <begin position="179"/>
        <end position="265"/>
    </location>
</feature>
<dbReference type="PANTHER" id="PTHR30319">
    <property type="entry name" value="PHENYLACETIC ACID REGULATOR-RELATED TRANSCRIPTIONAL REPRESSOR"/>
    <property type="match status" value="1"/>
</dbReference>
<evidence type="ECO:0000313" key="4">
    <source>
        <dbReference type="EMBL" id="MCS5725006.1"/>
    </source>
</evidence>
<dbReference type="Pfam" id="PF20803">
    <property type="entry name" value="PaaX_M"/>
    <property type="match status" value="1"/>
</dbReference>
<dbReference type="Gene3D" id="1.20.58.1460">
    <property type="match status" value="1"/>
</dbReference>
<dbReference type="InterPro" id="IPR048846">
    <property type="entry name" value="PaaX-like_central"/>
</dbReference>
<dbReference type="Pfam" id="PF07848">
    <property type="entry name" value="PaaX"/>
    <property type="match status" value="1"/>
</dbReference>
<dbReference type="GO" id="GO:0006351">
    <property type="term" value="P:DNA-templated transcription"/>
    <property type="evidence" value="ECO:0007669"/>
    <property type="project" value="InterPro"/>
</dbReference>
<dbReference type="RefSeq" id="WP_259525484.1">
    <property type="nucleotide sequence ID" value="NZ_JANLCK010000002.1"/>
</dbReference>
<dbReference type="Gene3D" id="1.10.10.10">
    <property type="entry name" value="Winged helix-like DNA-binding domain superfamily/Winged helix DNA-binding domain"/>
    <property type="match status" value="1"/>
</dbReference>
<reference evidence="4" key="1">
    <citation type="submission" date="2022-08" db="EMBL/GenBank/DDBJ databases">
        <authorList>
            <person name="Deng Y."/>
            <person name="Han X.-F."/>
            <person name="Zhang Y.-Q."/>
        </authorList>
    </citation>
    <scope>NUCLEOTIDE SEQUENCE</scope>
    <source>
        <strain evidence="4">CPCC 203407</strain>
    </source>
</reference>
<gene>
    <name evidence="4" type="ORF">N1028_03765</name>
</gene>
<dbReference type="InterPro" id="IPR036388">
    <property type="entry name" value="WH-like_DNA-bd_sf"/>
</dbReference>
<sequence length="275" mass="30656">MDSRPGSTTSLIRTVIGLYLRRAGGWISIADLIEVMEQLDVSAPLTRTAVVRLKKKGLLVPHSRDKVSGYSLAPEAEAMLGKGDRRIFSARHMQPDDPWCVISFSLPEELRHVRHQLRRRLYWIGGGMISPALWICPDFLADEVEDILNDLDIRRHATLLRTERPRVAGELSDAIAEWWDLSALQTLHREVAAELSALLADGTAPTDAVAFARYIRGVDTWRIIPYIDPGLPSDLLPADWPGEETTALFSAISTTYADAGWDYVRSVVGVLEETT</sequence>